<dbReference type="Pfam" id="PF22780">
    <property type="entry name" value="HI0933_like_1st"/>
    <property type="match status" value="1"/>
</dbReference>
<dbReference type="InterPro" id="IPR023166">
    <property type="entry name" value="BaiN-like_dom_sf"/>
</dbReference>
<keyword evidence="2" id="KW-0285">Flavoprotein</keyword>
<protein>
    <submittedName>
        <fullName evidence="6">Tricarballylate dehydrogenase</fullName>
    </submittedName>
</protein>
<dbReference type="Proteomes" id="UP000095544">
    <property type="component" value="Unassembled WGS sequence"/>
</dbReference>
<dbReference type="InterPro" id="IPR057661">
    <property type="entry name" value="RsdA/BaiN/AoA(So)_Rossmann"/>
</dbReference>
<organism evidence="6 7">
    <name type="scientific">Faecalicatena contorta</name>
    <dbReference type="NCBI Taxonomy" id="39482"/>
    <lineage>
        <taxon>Bacteria</taxon>
        <taxon>Bacillati</taxon>
        <taxon>Bacillota</taxon>
        <taxon>Clostridia</taxon>
        <taxon>Lachnospirales</taxon>
        <taxon>Lachnospiraceae</taxon>
        <taxon>Faecalicatena</taxon>
    </lineage>
</organism>
<dbReference type="Gene3D" id="2.40.30.10">
    <property type="entry name" value="Translation factors"/>
    <property type="match status" value="1"/>
</dbReference>
<evidence type="ECO:0000313" key="6">
    <source>
        <dbReference type="EMBL" id="CUO49472.1"/>
    </source>
</evidence>
<feature type="domain" description="RsdA/BaiN/AoA(So)-like insert" evidence="5">
    <location>
        <begin position="191"/>
        <end position="353"/>
    </location>
</feature>
<dbReference type="AlphaFoldDB" id="A0A174FGV8"/>
<dbReference type="PANTHER" id="PTHR42887:SF2">
    <property type="entry name" value="OS12G0638800 PROTEIN"/>
    <property type="match status" value="1"/>
</dbReference>
<dbReference type="Pfam" id="PF03486">
    <property type="entry name" value="HI0933_like"/>
    <property type="match status" value="1"/>
</dbReference>
<sequence>MSKVLIIGGGAAGMMAGIFAAGNGHEVHIYEKNEKLGKKLFITGKGRCNLTNAGEMETLFSSVRSNPKFLYSGFYSFTNEQAIEFFENLGVRTKVERGNRVFPESDHSSDVISAMSRELKRLGALIHLHAEVKQVLADEGYFTGIRLADGKTVSADACIIATGGISYPSTGSTGDGYRFAREAGHKVTALYPSLVPMEVKEAFIPALQGLSLRNVNAVIYDGKKRVYEEFGEMLFTHFGVSGPVIISASSVMGKLLGEKKLRLSIDLKPALSAEQLDQRVLRDFEENRNKQFKNAVDKLFPAKLKPVMIDRSGIDPEKKVNEISREERRQFVALIKDFDMTLTGLRGYNEAIVTKGGVDVRQLDPGTMESKLVSGLYFIGEVVDLDALTGGFNLQIAWSTAYLAGNAVH</sequence>
<name>A0A174FGV8_9FIRM</name>
<reference evidence="6 7" key="1">
    <citation type="submission" date="2015-09" db="EMBL/GenBank/DDBJ databases">
        <authorList>
            <consortium name="Pathogen Informatics"/>
        </authorList>
    </citation>
    <scope>NUCLEOTIDE SEQUENCE [LARGE SCALE GENOMIC DNA]</scope>
    <source>
        <strain evidence="6 7">2789STDY5834876</strain>
    </source>
</reference>
<dbReference type="InterPro" id="IPR055178">
    <property type="entry name" value="RsdA/BaiN/AoA(So)-like_dom"/>
</dbReference>
<dbReference type="STRING" id="39482.ERS852491_02387"/>
<comment type="cofactor">
    <cofactor evidence="1">
        <name>FAD</name>
        <dbReference type="ChEBI" id="CHEBI:57692"/>
    </cofactor>
</comment>
<feature type="domain" description="RsdA/BaiN/AoA(So)-like Rossmann fold-like" evidence="4">
    <location>
        <begin position="3"/>
        <end position="406"/>
    </location>
</feature>
<proteinExistence type="predicted"/>
<dbReference type="PRINTS" id="PR00368">
    <property type="entry name" value="FADPNR"/>
</dbReference>
<dbReference type="PANTHER" id="PTHR42887">
    <property type="entry name" value="OS12G0638800 PROTEIN"/>
    <property type="match status" value="1"/>
</dbReference>
<dbReference type="Gene3D" id="1.10.8.260">
    <property type="entry name" value="HI0933 insert domain-like"/>
    <property type="match status" value="1"/>
</dbReference>
<evidence type="ECO:0000256" key="1">
    <source>
        <dbReference type="ARBA" id="ARBA00001974"/>
    </source>
</evidence>
<evidence type="ECO:0000259" key="5">
    <source>
        <dbReference type="Pfam" id="PF22780"/>
    </source>
</evidence>
<evidence type="ECO:0000313" key="7">
    <source>
        <dbReference type="Proteomes" id="UP000095544"/>
    </source>
</evidence>
<dbReference type="RefSeq" id="WP_055153261.1">
    <property type="nucleotide sequence ID" value="NZ_CYZU01000020.1"/>
</dbReference>
<evidence type="ECO:0000256" key="3">
    <source>
        <dbReference type="ARBA" id="ARBA00022827"/>
    </source>
</evidence>
<evidence type="ECO:0000256" key="2">
    <source>
        <dbReference type="ARBA" id="ARBA00022630"/>
    </source>
</evidence>
<dbReference type="EMBL" id="CYZU01000020">
    <property type="protein sequence ID" value="CUO49472.1"/>
    <property type="molecule type" value="Genomic_DNA"/>
</dbReference>
<evidence type="ECO:0000259" key="4">
    <source>
        <dbReference type="Pfam" id="PF03486"/>
    </source>
</evidence>
<keyword evidence="3" id="KW-0274">FAD</keyword>
<dbReference type="SUPFAM" id="SSF160996">
    <property type="entry name" value="HI0933 insert domain-like"/>
    <property type="match status" value="1"/>
</dbReference>
<dbReference type="OrthoDB" id="9773233at2"/>
<dbReference type="SUPFAM" id="SSF51905">
    <property type="entry name" value="FAD/NAD(P)-binding domain"/>
    <property type="match status" value="1"/>
</dbReference>
<dbReference type="InterPro" id="IPR036188">
    <property type="entry name" value="FAD/NAD-bd_sf"/>
</dbReference>
<dbReference type="NCBIfam" id="TIGR00275">
    <property type="entry name" value="aminoacetone oxidase family FAD-binding enzyme"/>
    <property type="match status" value="1"/>
</dbReference>
<dbReference type="Gene3D" id="3.50.50.60">
    <property type="entry name" value="FAD/NAD(P)-binding domain"/>
    <property type="match status" value="1"/>
</dbReference>
<dbReference type="InterPro" id="IPR004792">
    <property type="entry name" value="BaiN-like"/>
</dbReference>
<gene>
    <name evidence="6" type="ORF">ERS852491_02387</name>
</gene>
<accession>A0A174FGV8</accession>